<comment type="caution">
    <text evidence="1">The sequence shown here is derived from an EMBL/GenBank/DDBJ whole genome shotgun (WGS) entry which is preliminary data.</text>
</comment>
<dbReference type="Proteomes" id="UP000270866">
    <property type="component" value="Unassembled WGS sequence"/>
</dbReference>
<evidence type="ECO:0000313" key="1">
    <source>
        <dbReference type="EMBL" id="RKK18388.1"/>
    </source>
</evidence>
<sequence>MLQLSITLALHAIENCSRACLFTEIEPWHISGSLCDIHTDQPYKCKLRSSYSMAPRRLQVEHLGTTVNTLD</sequence>
<gene>
    <name evidence="1" type="ORF">BFJ65_g8692</name>
</gene>
<evidence type="ECO:0000313" key="2">
    <source>
        <dbReference type="Proteomes" id="UP000270866"/>
    </source>
</evidence>
<proteinExistence type="predicted"/>
<accession>A0A3L6NJZ6</accession>
<reference evidence="1 2" key="1">
    <citation type="journal article" date="2018" name="Sci. Rep.">
        <title>Characterisation of pathogen-specific regions and novel effector candidates in Fusarium oxysporum f. sp. cepae.</title>
        <authorList>
            <person name="Armitage A.D."/>
            <person name="Taylor A."/>
            <person name="Sobczyk M.K."/>
            <person name="Baxter L."/>
            <person name="Greenfield B.P."/>
            <person name="Bates H.J."/>
            <person name="Wilson F."/>
            <person name="Jackson A.C."/>
            <person name="Ott S."/>
            <person name="Harrison R.J."/>
            <person name="Clarkson J.P."/>
        </authorList>
    </citation>
    <scope>NUCLEOTIDE SEQUENCE [LARGE SCALE GENOMIC DNA]</scope>
    <source>
        <strain evidence="1 2">FoC_Fus2</strain>
    </source>
</reference>
<dbReference type="AlphaFoldDB" id="A0A3L6NJZ6"/>
<organism evidence="1 2">
    <name type="scientific">Fusarium oxysporum f. sp. cepae</name>
    <dbReference type="NCBI Taxonomy" id="396571"/>
    <lineage>
        <taxon>Eukaryota</taxon>
        <taxon>Fungi</taxon>
        <taxon>Dikarya</taxon>
        <taxon>Ascomycota</taxon>
        <taxon>Pezizomycotina</taxon>
        <taxon>Sordariomycetes</taxon>
        <taxon>Hypocreomycetidae</taxon>
        <taxon>Hypocreales</taxon>
        <taxon>Nectriaceae</taxon>
        <taxon>Fusarium</taxon>
        <taxon>Fusarium oxysporum species complex</taxon>
    </lineage>
</organism>
<dbReference type="EMBL" id="MRCU01000005">
    <property type="protein sequence ID" value="RKK18388.1"/>
    <property type="molecule type" value="Genomic_DNA"/>
</dbReference>
<protein>
    <submittedName>
        <fullName evidence="1">Uncharacterized protein</fullName>
    </submittedName>
</protein>
<name>A0A3L6NJZ6_FUSOX</name>